<evidence type="ECO:0000256" key="8">
    <source>
        <dbReference type="ARBA" id="ARBA00022777"/>
    </source>
</evidence>
<feature type="transmembrane region" description="Helical" evidence="12">
    <location>
        <begin position="115"/>
        <end position="133"/>
    </location>
</feature>
<dbReference type="Pfam" id="PF02518">
    <property type="entry name" value="HATPase_c"/>
    <property type="match status" value="1"/>
</dbReference>
<feature type="transmembrane region" description="Helical" evidence="12">
    <location>
        <begin position="6"/>
        <end position="26"/>
    </location>
</feature>
<evidence type="ECO:0000256" key="1">
    <source>
        <dbReference type="ARBA" id="ARBA00000085"/>
    </source>
</evidence>
<dbReference type="CDD" id="cd00075">
    <property type="entry name" value="HATPase"/>
    <property type="match status" value="1"/>
</dbReference>
<feature type="transmembrane region" description="Helical" evidence="12">
    <location>
        <begin position="277"/>
        <end position="301"/>
    </location>
</feature>
<comment type="caution">
    <text evidence="15">The sequence shown here is derived from an EMBL/GenBank/DDBJ whole genome shotgun (WGS) entry which is preliminary data.</text>
</comment>
<feature type="domain" description="Histidine kinase" evidence="13">
    <location>
        <begin position="784"/>
        <end position="997"/>
    </location>
</feature>
<dbReference type="SMART" id="SM00387">
    <property type="entry name" value="HATPase_c"/>
    <property type="match status" value="1"/>
</dbReference>
<keyword evidence="10 12" id="KW-0472">Membrane</keyword>
<dbReference type="PRINTS" id="PR00344">
    <property type="entry name" value="BCTRLSENSOR"/>
</dbReference>
<dbReference type="InterPro" id="IPR004358">
    <property type="entry name" value="Sig_transdc_His_kin-like_C"/>
</dbReference>
<dbReference type="SMART" id="SM00388">
    <property type="entry name" value="HisKA"/>
    <property type="match status" value="1"/>
</dbReference>
<protein>
    <recommendedName>
        <fullName evidence="4">histidine kinase</fullName>
        <ecNumber evidence="4">2.7.13.3</ecNumber>
    </recommendedName>
</protein>
<feature type="transmembrane region" description="Helical" evidence="12">
    <location>
        <begin position="153"/>
        <end position="173"/>
    </location>
</feature>
<accession>A0ABY3MUZ4</accession>
<dbReference type="PROSITE" id="PS50110">
    <property type="entry name" value="RESPONSE_REGULATORY"/>
    <property type="match status" value="1"/>
</dbReference>
<feature type="transmembrane region" description="Helical" evidence="12">
    <location>
        <begin position="237"/>
        <end position="256"/>
    </location>
</feature>
<dbReference type="CDD" id="cd10322">
    <property type="entry name" value="SLC5sbd"/>
    <property type="match status" value="1"/>
</dbReference>
<dbReference type="CDD" id="cd00156">
    <property type="entry name" value="REC"/>
    <property type="match status" value="1"/>
</dbReference>
<dbReference type="InterPro" id="IPR001789">
    <property type="entry name" value="Sig_transdc_resp-reg_receiver"/>
</dbReference>
<dbReference type="SMART" id="SM00448">
    <property type="entry name" value="REC"/>
    <property type="match status" value="1"/>
</dbReference>
<feature type="transmembrane region" description="Helical" evidence="12">
    <location>
        <begin position="321"/>
        <end position="345"/>
    </location>
</feature>
<evidence type="ECO:0000259" key="13">
    <source>
        <dbReference type="PROSITE" id="PS50109"/>
    </source>
</evidence>
<proteinExistence type="inferred from homology"/>
<evidence type="ECO:0000256" key="11">
    <source>
        <dbReference type="PROSITE-ProRule" id="PRU00169"/>
    </source>
</evidence>
<dbReference type="InterPro" id="IPR036097">
    <property type="entry name" value="HisK_dim/P_sf"/>
</dbReference>
<dbReference type="EC" id="2.7.13.3" evidence="4"/>
<evidence type="ECO:0000256" key="4">
    <source>
        <dbReference type="ARBA" id="ARBA00012438"/>
    </source>
</evidence>
<keyword evidence="16" id="KW-1185">Reference proteome</keyword>
<comment type="catalytic activity">
    <reaction evidence="1">
        <text>ATP + protein L-histidine = ADP + protein N-phospho-L-histidine.</text>
        <dbReference type="EC" id="2.7.13.3"/>
    </reaction>
</comment>
<feature type="domain" description="Response regulatory" evidence="14">
    <location>
        <begin position="1018"/>
        <end position="1162"/>
    </location>
</feature>
<dbReference type="PROSITE" id="PS50283">
    <property type="entry name" value="NA_SOLUT_SYMP_3"/>
    <property type="match status" value="1"/>
</dbReference>
<dbReference type="SUPFAM" id="SSF55785">
    <property type="entry name" value="PYP-like sensor domain (PAS domain)"/>
    <property type="match status" value="1"/>
</dbReference>
<evidence type="ECO:0000256" key="3">
    <source>
        <dbReference type="ARBA" id="ARBA00006434"/>
    </source>
</evidence>
<evidence type="ECO:0000256" key="7">
    <source>
        <dbReference type="ARBA" id="ARBA00022692"/>
    </source>
</evidence>
<dbReference type="PANTHER" id="PTHR43047:SF9">
    <property type="entry name" value="HISTIDINE KINASE"/>
    <property type="match status" value="1"/>
</dbReference>
<evidence type="ECO:0000313" key="15">
    <source>
        <dbReference type="EMBL" id="TYK65020.1"/>
    </source>
</evidence>
<dbReference type="SUPFAM" id="SSF52172">
    <property type="entry name" value="CheY-like"/>
    <property type="match status" value="1"/>
</dbReference>
<keyword evidence="5 11" id="KW-0597">Phosphoprotein</keyword>
<feature type="transmembrane region" description="Helical" evidence="12">
    <location>
        <begin position="382"/>
        <end position="400"/>
    </location>
</feature>
<dbReference type="Gene3D" id="1.20.1730.10">
    <property type="entry name" value="Sodium/glucose cotransporter"/>
    <property type="match status" value="1"/>
</dbReference>
<dbReference type="Gene3D" id="1.10.287.130">
    <property type="match status" value="1"/>
</dbReference>
<dbReference type="InterPro" id="IPR036890">
    <property type="entry name" value="HATPase_C_sf"/>
</dbReference>
<keyword evidence="8" id="KW-0418">Kinase</keyword>
<dbReference type="InterPro" id="IPR035965">
    <property type="entry name" value="PAS-like_dom_sf"/>
</dbReference>
<comment type="similarity">
    <text evidence="3">Belongs to the sodium:solute symporter (SSF) (TC 2.A.21) family.</text>
</comment>
<dbReference type="InterPro" id="IPR001734">
    <property type="entry name" value="Na/solute_symporter"/>
</dbReference>
<dbReference type="Gene3D" id="3.30.450.20">
    <property type="entry name" value="PAS domain"/>
    <property type="match status" value="1"/>
</dbReference>
<dbReference type="SUPFAM" id="SSF55874">
    <property type="entry name" value="ATPase domain of HSP90 chaperone/DNA topoisomerase II/histidine kinase"/>
    <property type="match status" value="1"/>
</dbReference>
<dbReference type="Gene3D" id="3.40.50.2300">
    <property type="match status" value="1"/>
</dbReference>
<reference evidence="15 16" key="1">
    <citation type="submission" date="2019-08" db="EMBL/GenBank/DDBJ databases">
        <title>Microbe sample from Colwellia echini.</title>
        <authorList>
            <person name="Christiansen L."/>
            <person name="Pathiraja D."/>
            <person name="Schultz-Johansen M."/>
            <person name="Choi I.-G."/>
            <person name="Stougaard P."/>
        </authorList>
    </citation>
    <scope>NUCLEOTIDE SEQUENCE [LARGE SCALE GENOMIC DNA]</scope>
    <source>
        <strain evidence="15 16">A3</strain>
    </source>
</reference>
<sequence length="1171" mass="130060">MFPNWQLVLLSLVYIGLLFLIAFLGDRYRHQLAKKSQGIIYALTLGVYCTSWSFLGTTGQASTNLLSHLPIYLGPILLFVFAWPFIQRIIRVSLKLHLTSIADLLAARFGKSHNLAIMVTVVALVGTMPYIALQLKAMVYSFQQLQIDQSLNSWHIGLAVSLVLAVFTVLFGIRHIDVTERHPGVMLAIAFESLVKLFAFLAVGLFVCFVLFDSPADIWRQADASALLKTQLTTDNVTSMIAMLVIVMAAFLSLPRQFQVMVVELKDQKDTWLSRRVFPLYLLVFGFFAAPLGLAGQMLLGNSVPSDAYVLFLPDVTQQRWLVLFAFLGAISAASSMVIISAIALSTMLSNEIVFPLLYRRQKVAQTDYDNFRKRLLNIRKILALFVILLGYGVFIMASPDTLSSLGEIAFGAFAQLTPALIAAFYWRRASLMGVYAGILIGFILWLSLNFLPQFGLYPSPFAEGFLPVKTTATLFSLGANIIVMWALSQISRQSVQERVQASLFLEWQSPKLLKIENKRQLDVQELELLSSRFVGLKKAQVSFTYFLSTHDKKALGNVTYNQKLLQHTENTLATVMGSSSARLVLSSALDGRDIALDELAVLVEEASSERQEFSQNLLQSAIENASEGISIIDDELRLVAWNTKYLDLFNYPESLIYIGAPISDLIRHNVQRGLCGAGEVESQVNRRLDYLRQGSPHSSERQQASGQTIRIEGNPLPGGGFVMMFSDITAYRQAEQVLKEANLDLETRVYERTLTLAKTNEALAKAHEKAEQAHLKKSQYLKACSHDLMQPLEAARLFTSALSEQTNLTPVQQRQVDNIDRSLKAANDLLADLAEIARLESGNIKANIQVFALNDLFDDLEQEFAAMAVEQSVEFRLVASKVWIKSDRHLLRRIIQNLVGNAFRYASPGKVLLGARVFNNQVTIQVLDNGPGIPVEKQVLVFEQFTQLNTSNNTGRGLGLGLNITQSLAQLLGHTLSLQSKAMQGCKFSVQVEQAKPIIKSKPISAPSFSVALKDITVLCIDNDPDVLSGMVELLSAWQCNILAADSRETALTEFANHSNEIDILLVDYQLGYVTEKLTENLTDNQACIESDNSQCKQVDGLTLIKDLRSQCHHTLPAILITATTEEGIEEKAKSYDVGYMRKLVKPAALRAMMSAMLAKKLQADYVGYS</sequence>
<evidence type="ECO:0000313" key="16">
    <source>
        <dbReference type="Proteomes" id="UP000815846"/>
    </source>
</evidence>
<feature type="transmembrane region" description="Helical" evidence="12">
    <location>
        <begin position="185"/>
        <end position="212"/>
    </location>
</feature>
<evidence type="ECO:0000256" key="9">
    <source>
        <dbReference type="ARBA" id="ARBA00022989"/>
    </source>
</evidence>
<feature type="transmembrane region" description="Helical" evidence="12">
    <location>
        <begin position="38"/>
        <end position="55"/>
    </location>
</feature>
<keyword evidence="6" id="KW-0808">Transferase</keyword>
<feature type="transmembrane region" description="Helical" evidence="12">
    <location>
        <begin position="67"/>
        <end position="86"/>
    </location>
</feature>
<dbReference type="Pfam" id="PF00512">
    <property type="entry name" value="HisKA"/>
    <property type="match status" value="1"/>
</dbReference>
<organism evidence="15 16">
    <name type="scientific">Colwellia echini</name>
    <dbReference type="NCBI Taxonomy" id="1982103"/>
    <lineage>
        <taxon>Bacteria</taxon>
        <taxon>Pseudomonadati</taxon>
        <taxon>Pseudomonadota</taxon>
        <taxon>Gammaproteobacteria</taxon>
        <taxon>Alteromonadales</taxon>
        <taxon>Colwelliaceae</taxon>
        <taxon>Colwellia</taxon>
    </lineage>
</organism>
<evidence type="ECO:0000256" key="2">
    <source>
        <dbReference type="ARBA" id="ARBA00004141"/>
    </source>
</evidence>
<feature type="transmembrane region" description="Helical" evidence="12">
    <location>
        <begin position="434"/>
        <end position="452"/>
    </location>
</feature>
<name>A0ABY3MUZ4_9GAMM</name>
<evidence type="ECO:0000259" key="14">
    <source>
        <dbReference type="PROSITE" id="PS50110"/>
    </source>
</evidence>
<evidence type="ECO:0000256" key="6">
    <source>
        <dbReference type="ARBA" id="ARBA00022679"/>
    </source>
</evidence>
<evidence type="ECO:0000256" key="10">
    <source>
        <dbReference type="ARBA" id="ARBA00023136"/>
    </source>
</evidence>
<gene>
    <name evidence="15" type="ORF">CWS31_012925</name>
</gene>
<dbReference type="Gene3D" id="3.30.565.10">
    <property type="entry name" value="Histidine kinase-like ATPase, C-terminal domain"/>
    <property type="match status" value="1"/>
</dbReference>
<comment type="subcellular location">
    <subcellularLocation>
        <location evidence="2">Membrane</location>
        <topology evidence="2">Multi-pass membrane protein</topology>
    </subcellularLocation>
</comment>
<dbReference type="Proteomes" id="UP000815846">
    <property type="component" value="Unassembled WGS sequence"/>
</dbReference>
<dbReference type="InterPro" id="IPR003594">
    <property type="entry name" value="HATPase_dom"/>
</dbReference>
<dbReference type="PANTHER" id="PTHR43047">
    <property type="entry name" value="TWO-COMPONENT HISTIDINE PROTEIN KINASE"/>
    <property type="match status" value="1"/>
</dbReference>
<dbReference type="RefSeq" id="WP_101342669.1">
    <property type="nucleotide sequence ID" value="NZ_PJAI02000015.1"/>
</dbReference>
<dbReference type="InterPro" id="IPR038377">
    <property type="entry name" value="Na/Glc_symporter_sf"/>
</dbReference>
<keyword evidence="9 12" id="KW-1133">Transmembrane helix</keyword>
<dbReference type="InterPro" id="IPR003661">
    <property type="entry name" value="HisK_dim/P_dom"/>
</dbReference>
<keyword evidence="7 12" id="KW-0812">Transmembrane</keyword>
<dbReference type="Pfam" id="PF12860">
    <property type="entry name" value="PAS_7"/>
    <property type="match status" value="1"/>
</dbReference>
<feature type="transmembrane region" description="Helical" evidence="12">
    <location>
        <begin position="406"/>
        <end position="427"/>
    </location>
</feature>
<dbReference type="EMBL" id="PJAI02000015">
    <property type="protein sequence ID" value="TYK65020.1"/>
    <property type="molecule type" value="Genomic_DNA"/>
</dbReference>
<dbReference type="CDD" id="cd00082">
    <property type="entry name" value="HisKA"/>
    <property type="match status" value="1"/>
</dbReference>
<dbReference type="SUPFAM" id="SSF47384">
    <property type="entry name" value="Homodimeric domain of signal transducing histidine kinase"/>
    <property type="match status" value="1"/>
</dbReference>
<evidence type="ECO:0000256" key="5">
    <source>
        <dbReference type="ARBA" id="ARBA00022553"/>
    </source>
</evidence>
<feature type="modified residue" description="4-aspartylphosphate" evidence="11">
    <location>
        <position position="1069"/>
    </location>
</feature>
<evidence type="ECO:0000256" key="12">
    <source>
        <dbReference type="SAM" id="Phobius"/>
    </source>
</evidence>
<dbReference type="PROSITE" id="PS50109">
    <property type="entry name" value="HIS_KIN"/>
    <property type="match status" value="1"/>
</dbReference>
<dbReference type="InterPro" id="IPR011006">
    <property type="entry name" value="CheY-like_superfamily"/>
</dbReference>
<dbReference type="InterPro" id="IPR005467">
    <property type="entry name" value="His_kinase_dom"/>
</dbReference>